<dbReference type="AlphaFoldDB" id="A0A4U8Q782"/>
<proteinExistence type="predicted"/>
<dbReference type="InterPro" id="IPR011050">
    <property type="entry name" value="Pectin_lyase_fold/virulence"/>
</dbReference>
<dbReference type="STRING" id="180332.GCA_000797495_00066"/>
<dbReference type="Proteomes" id="UP000306509">
    <property type="component" value="Unassembled WGS sequence"/>
</dbReference>
<accession>A0A4U8Q782</accession>
<organism evidence="1 2">
    <name type="scientific">Robinsoniella peoriensis</name>
    <dbReference type="NCBI Taxonomy" id="180332"/>
    <lineage>
        <taxon>Bacteria</taxon>
        <taxon>Bacillati</taxon>
        <taxon>Bacillota</taxon>
        <taxon>Clostridia</taxon>
        <taxon>Lachnospirales</taxon>
        <taxon>Lachnospiraceae</taxon>
        <taxon>Robinsoniella</taxon>
    </lineage>
</organism>
<protein>
    <submittedName>
        <fullName evidence="1">Pectate lyase superfamily protein</fullName>
    </submittedName>
</protein>
<evidence type="ECO:0000313" key="1">
    <source>
        <dbReference type="EMBL" id="TLD00765.1"/>
    </source>
</evidence>
<comment type="caution">
    <text evidence="1">The sequence shown here is derived from an EMBL/GenBank/DDBJ whole genome shotgun (WGS) entry which is preliminary data.</text>
</comment>
<sequence>MKANETKERKNDSMTTLLKEGFKNAFDYGFSPDADGVENQKALQSAVEDGGTILITRQGTYRLAGTVYLSSCTTLIFGNGVIIQKTEDLGKYAHVFLNQGALTRIYDTGIQIHNLHLAVNGNDIRKFEVEGLHGQLAFFYIRDLLITGFRCMDLGKLQYGIQVCTFEDITIQNIIIKGDKDGVHLGRGRRFTIRDGIFDTYDDAIALNGHDYDVGNPELGWIEDGLIDNCQDLTHDGETTDGYFCRMLAGGWTDWFPGIKLQKSDTVAANGKLYRVKEDADGTEYISTICPSHQQGMEIEEGIHWVVVQNEITYTAGVRNVMFRNIFLQKPRTGFSIHFDNDRYSRSYYPGAEVPYQEKVLFDGIRVLHKKKIHLMEIGTPVDIVHITNSVIGDSTICFHGNHALEDYGTTKVSINNCIFNVFKETELIENKLENKIIQDQYFGNIEM</sequence>
<dbReference type="InterPro" id="IPR012334">
    <property type="entry name" value="Pectin_lyas_fold"/>
</dbReference>
<dbReference type="EMBL" id="QGQD01000047">
    <property type="protein sequence ID" value="TLD00765.1"/>
    <property type="molecule type" value="Genomic_DNA"/>
</dbReference>
<dbReference type="GO" id="GO:0016829">
    <property type="term" value="F:lyase activity"/>
    <property type="evidence" value="ECO:0007669"/>
    <property type="project" value="UniProtKB-KW"/>
</dbReference>
<gene>
    <name evidence="1" type="ORF">DSM106044_02341</name>
</gene>
<dbReference type="SUPFAM" id="SSF51126">
    <property type="entry name" value="Pectin lyase-like"/>
    <property type="match status" value="1"/>
</dbReference>
<evidence type="ECO:0000313" key="2">
    <source>
        <dbReference type="Proteomes" id="UP000306509"/>
    </source>
</evidence>
<dbReference type="Gene3D" id="2.160.20.10">
    <property type="entry name" value="Single-stranded right-handed beta-helix, Pectin lyase-like"/>
    <property type="match status" value="1"/>
</dbReference>
<reference evidence="1 2" key="1">
    <citation type="journal article" date="2019" name="Anaerobe">
        <title>Detection of Robinsoniella peoriensis in multiple bone samples of a trauma patient.</title>
        <authorList>
            <person name="Schrottner P."/>
            <person name="Hartwich K."/>
            <person name="Bunk B."/>
            <person name="Schober I."/>
            <person name="Helbig S."/>
            <person name="Rudolph W.W."/>
            <person name="Gunzer F."/>
        </authorList>
    </citation>
    <scope>NUCLEOTIDE SEQUENCE [LARGE SCALE GENOMIC DNA]</scope>
    <source>
        <strain evidence="1 2">DSM 106044</strain>
    </source>
</reference>
<keyword evidence="2" id="KW-1185">Reference proteome</keyword>
<keyword evidence="1" id="KW-0456">Lyase</keyword>
<name>A0A4U8Q782_9FIRM</name>